<feature type="transmembrane region" description="Helical" evidence="1">
    <location>
        <begin position="26"/>
        <end position="45"/>
    </location>
</feature>
<keyword evidence="1" id="KW-0812">Transmembrane</keyword>
<proteinExistence type="predicted"/>
<evidence type="ECO:0000256" key="1">
    <source>
        <dbReference type="SAM" id="Phobius"/>
    </source>
</evidence>
<dbReference type="Proteomes" id="UP000450012">
    <property type="component" value="Unassembled WGS sequence"/>
</dbReference>
<dbReference type="EMBL" id="WWCK01000003">
    <property type="protein sequence ID" value="MYM67617.1"/>
    <property type="molecule type" value="Genomic_DNA"/>
</dbReference>
<protein>
    <recommendedName>
        <fullName evidence="4">Transmembrane protein</fullName>
    </recommendedName>
</protein>
<dbReference type="AlphaFoldDB" id="A0A7X4GQ51"/>
<evidence type="ECO:0008006" key="4">
    <source>
        <dbReference type="Google" id="ProtNLM"/>
    </source>
</evidence>
<keyword evidence="1" id="KW-0472">Membrane</keyword>
<comment type="caution">
    <text evidence="2">The sequence shown here is derived from an EMBL/GenBank/DDBJ whole genome shotgun (WGS) entry which is preliminary data.</text>
</comment>
<organism evidence="2 3">
    <name type="scientific">Duganella rivi</name>
    <dbReference type="NCBI Taxonomy" id="2666083"/>
    <lineage>
        <taxon>Bacteria</taxon>
        <taxon>Pseudomonadati</taxon>
        <taxon>Pseudomonadota</taxon>
        <taxon>Betaproteobacteria</taxon>
        <taxon>Burkholderiales</taxon>
        <taxon>Oxalobacteraceae</taxon>
        <taxon>Telluria group</taxon>
        <taxon>Duganella</taxon>
    </lineage>
</organism>
<accession>A0A7X4GQ51</accession>
<keyword evidence="1" id="KW-1133">Transmembrane helix</keyword>
<evidence type="ECO:0000313" key="2">
    <source>
        <dbReference type="EMBL" id="MYM67617.1"/>
    </source>
</evidence>
<keyword evidence="3" id="KW-1185">Reference proteome</keyword>
<reference evidence="2 3" key="1">
    <citation type="submission" date="2019-12" db="EMBL/GenBank/DDBJ databases">
        <title>Novel species isolated from a subtropical stream in China.</title>
        <authorList>
            <person name="Lu H."/>
        </authorList>
    </citation>
    <scope>NUCLEOTIDE SEQUENCE [LARGE SCALE GENOMIC DNA]</scope>
    <source>
        <strain evidence="2 3">FT55W</strain>
    </source>
</reference>
<sequence length="60" mass="6686">MLIVAIAWIYVVGLMAITETSVVAGIVTFLFYCVLPLGTLIYIAGSGKRKARRREAERQR</sequence>
<evidence type="ECO:0000313" key="3">
    <source>
        <dbReference type="Proteomes" id="UP000450012"/>
    </source>
</evidence>
<gene>
    <name evidence="2" type="ORF">GTP45_12340</name>
</gene>
<name>A0A7X4GQ51_9BURK</name>